<dbReference type="EMBL" id="WTFF01000256">
    <property type="protein sequence ID" value="MBW5485467.1"/>
    <property type="molecule type" value="Genomic_DNA"/>
</dbReference>
<evidence type="ECO:0000313" key="3">
    <source>
        <dbReference type="Proteomes" id="UP000812013"/>
    </source>
</evidence>
<protein>
    <submittedName>
        <fullName evidence="2">Uncharacterized protein</fullName>
    </submittedName>
</protein>
<keyword evidence="3" id="KW-1185">Reference proteome</keyword>
<feature type="compositionally biased region" description="Gly residues" evidence="1">
    <location>
        <begin position="380"/>
        <end position="392"/>
    </location>
</feature>
<evidence type="ECO:0000313" key="2">
    <source>
        <dbReference type="EMBL" id="MBW5485467.1"/>
    </source>
</evidence>
<feature type="region of interest" description="Disordered" evidence="1">
    <location>
        <begin position="1"/>
        <end position="167"/>
    </location>
</feature>
<feature type="compositionally biased region" description="Gly residues" evidence="1">
    <location>
        <begin position="730"/>
        <end position="745"/>
    </location>
</feature>
<feature type="compositionally biased region" description="Low complexity" evidence="1">
    <location>
        <begin position="77"/>
        <end position="87"/>
    </location>
</feature>
<sequence>MDGTPRERAPDAREASAGTSADAPTWREIADAVWLAAARSAATPLPPDEPEEPEEPDGSQASERSQEPEGAELSEASGEQGPPQSEPGGEERSEGESVPSSSAASGMPAPLAAGHGPHAPRETGDGDDNGGDGGSSVVPAVPDGSDPDDGAPGVAARGPVLPAGLRRGRRPVAPLRLAKALHRLSRSLPARSRRELDEERTARHGISDNLWIPYLRPAAEKAFDLVLLVDRAPTMGIWADRVTALAVEAVRSGAFRDVRTVGLELPERGRARLRWPGERTGDPTEVLDARGSRVHLLVTDGLAHGWAGPAADELLVRLARSGPTALVHLLPTYLWHRSSAAPYRAELEAGGFGAPNTRIGLPYGHPDAPDTPDDPRRSGASGGPGGPGGPGRGLPEPAAAPAPAAAPVPVPVPVPVLSLKPESFAAWADLVAGEHGVRRTLPFLLAGTLAGGRPTPGLRSPRTAAAGSADATDAADAAVRRFFSLATPTARRLATHLAALPFEFELIEELRGRALPEADAGHVAELLMGGLIDWEGPAGEGSPDFAEGVREALLATGTRTQLARTVNLFADLPSARDRGVRLRAALQDPEGAALPEPTPANQPWVRVELAVLKALAGPYARRAALVPRPRQGGRPRDARQAALEYTGFVPLLRFGALCALQLGVVASAGEQAAAAARSNAAANARSAAEAAAAKDSASGRAPISRASAAGARKGTSAGAGTPLPAPGIPPAGGRGRPARGAGPGRRPGWVARPSQAAAGLRAWAGGGGPA</sequence>
<dbReference type="NCBIfam" id="NF041121">
    <property type="entry name" value="SAV_2336_NTERM"/>
    <property type="match status" value="1"/>
</dbReference>
<feature type="compositionally biased region" description="Basic and acidic residues" evidence="1">
    <location>
        <begin position="1"/>
        <end position="14"/>
    </location>
</feature>
<organism evidence="2 3">
    <name type="scientific">Streptomyces bambusae</name>
    <dbReference type="NCBI Taxonomy" id="1550616"/>
    <lineage>
        <taxon>Bacteria</taxon>
        <taxon>Bacillati</taxon>
        <taxon>Actinomycetota</taxon>
        <taxon>Actinomycetes</taxon>
        <taxon>Kitasatosporales</taxon>
        <taxon>Streptomycetaceae</taxon>
        <taxon>Streptomyces</taxon>
    </lineage>
</organism>
<feature type="region of interest" description="Disordered" evidence="1">
    <location>
        <begin position="692"/>
        <end position="770"/>
    </location>
</feature>
<accession>A0ABS6ZCI8</accession>
<proteinExistence type="predicted"/>
<dbReference type="Proteomes" id="UP000812013">
    <property type="component" value="Unassembled WGS sequence"/>
</dbReference>
<reference evidence="2 3" key="1">
    <citation type="submission" date="2019-12" db="EMBL/GenBank/DDBJ databases">
        <title>Genome sequence of Streptomyces bambusae.</title>
        <authorList>
            <person name="Bansal K."/>
            <person name="Choksket S."/>
            <person name="Korpole S."/>
            <person name="Patil P.B."/>
        </authorList>
    </citation>
    <scope>NUCLEOTIDE SEQUENCE [LARGE SCALE GENOMIC DNA]</scope>
    <source>
        <strain evidence="2 3">SK60</strain>
    </source>
</reference>
<feature type="compositionally biased region" description="Low complexity" evidence="1">
    <location>
        <begin position="96"/>
        <end position="117"/>
    </location>
</feature>
<feature type="compositionally biased region" description="Low complexity" evidence="1">
    <location>
        <begin position="746"/>
        <end position="763"/>
    </location>
</feature>
<feature type="compositionally biased region" description="Low complexity" evidence="1">
    <location>
        <begin position="692"/>
        <end position="701"/>
    </location>
</feature>
<evidence type="ECO:0000256" key="1">
    <source>
        <dbReference type="SAM" id="MobiDB-lite"/>
    </source>
</evidence>
<dbReference type="RefSeq" id="WP_308120513.1">
    <property type="nucleotide sequence ID" value="NZ_WTFF01000256.1"/>
</dbReference>
<name>A0ABS6ZCI8_9ACTN</name>
<comment type="caution">
    <text evidence="2">The sequence shown here is derived from an EMBL/GenBank/DDBJ whole genome shotgun (WGS) entry which is preliminary data.</text>
</comment>
<feature type="non-terminal residue" evidence="2">
    <location>
        <position position="770"/>
    </location>
</feature>
<feature type="compositionally biased region" description="Low complexity" evidence="1">
    <location>
        <begin position="135"/>
        <end position="164"/>
    </location>
</feature>
<feature type="region of interest" description="Disordered" evidence="1">
    <location>
        <begin position="356"/>
        <end position="406"/>
    </location>
</feature>
<dbReference type="InterPro" id="IPR047738">
    <property type="entry name" value="SAV_2336-like_N"/>
</dbReference>
<gene>
    <name evidence="2" type="ORF">GPJ59_27225</name>
</gene>
<feature type="compositionally biased region" description="Acidic residues" evidence="1">
    <location>
        <begin position="48"/>
        <end position="57"/>
    </location>
</feature>